<dbReference type="EMBL" id="LGTK01000094">
    <property type="protein sequence ID" value="KPH71122.1"/>
    <property type="molecule type" value="Genomic_DNA"/>
</dbReference>
<dbReference type="Proteomes" id="UP000037854">
    <property type="component" value="Unassembled WGS sequence"/>
</dbReference>
<protein>
    <submittedName>
        <fullName evidence="2">Uncharacterized protein</fullName>
    </submittedName>
</protein>
<feature type="signal peptide" evidence="1">
    <location>
        <begin position="1"/>
        <end position="24"/>
    </location>
</feature>
<evidence type="ECO:0000313" key="2">
    <source>
        <dbReference type="EMBL" id="KPH71122.1"/>
    </source>
</evidence>
<gene>
    <name evidence="2" type="ORF">AFL42_16320</name>
</gene>
<keyword evidence="3" id="KW-1185">Reference proteome</keyword>
<evidence type="ECO:0000256" key="1">
    <source>
        <dbReference type="SAM" id="SignalP"/>
    </source>
</evidence>
<evidence type="ECO:0000313" key="3">
    <source>
        <dbReference type="Proteomes" id="UP000037854"/>
    </source>
</evidence>
<keyword evidence="1" id="KW-0732">Signal</keyword>
<accession>A0ABR5MFK0</accession>
<organism evidence="2 3">
    <name type="scientific">Oceanobacillus caeni</name>
    <dbReference type="NCBI Taxonomy" id="405946"/>
    <lineage>
        <taxon>Bacteria</taxon>
        <taxon>Bacillati</taxon>
        <taxon>Bacillota</taxon>
        <taxon>Bacilli</taxon>
        <taxon>Bacillales</taxon>
        <taxon>Bacillaceae</taxon>
        <taxon>Oceanobacillus</taxon>
    </lineage>
</organism>
<sequence>MKKLGRITAVLVIAGALVIGTNFSANTVEAASTSKTIGSTSLGSKWRDGEIGFQAGCALSEWLGWFKCHPSQVPW</sequence>
<reference evidence="2 3" key="1">
    <citation type="submission" date="2015-07" db="EMBL/GenBank/DDBJ databases">
        <title>High-quality draft genome sequence of Oceanobacillus caeni HM6, a bacillus isolated from a human feces.</title>
        <authorList>
            <person name="Kumar J."/>
            <person name="Verma M.K."/>
            <person name="Pandey R."/>
            <person name="Bhambi M."/>
            <person name="Chauhan N."/>
        </authorList>
    </citation>
    <scope>NUCLEOTIDE SEQUENCE [LARGE SCALE GENOMIC DNA]</scope>
    <source>
        <strain evidence="2 3">HM6</strain>
    </source>
</reference>
<feature type="chain" id="PRO_5046894101" evidence="1">
    <location>
        <begin position="25"/>
        <end position="75"/>
    </location>
</feature>
<name>A0ABR5MFK0_9BACI</name>
<comment type="caution">
    <text evidence="2">The sequence shown here is derived from an EMBL/GenBank/DDBJ whole genome shotgun (WGS) entry which is preliminary data.</text>
</comment>
<dbReference type="RefSeq" id="WP_060669237.1">
    <property type="nucleotide sequence ID" value="NZ_JAHHXM010000026.1"/>
</dbReference>
<proteinExistence type="predicted"/>